<organism evidence="2 3">
    <name type="scientific">Amycolatopsis pithecellobii</name>
    <dbReference type="NCBI Taxonomy" id="664692"/>
    <lineage>
        <taxon>Bacteria</taxon>
        <taxon>Bacillati</taxon>
        <taxon>Actinomycetota</taxon>
        <taxon>Actinomycetes</taxon>
        <taxon>Pseudonocardiales</taxon>
        <taxon>Pseudonocardiaceae</taxon>
        <taxon>Amycolatopsis</taxon>
    </lineage>
</organism>
<evidence type="ECO:0000313" key="2">
    <source>
        <dbReference type="EMBL" id="MTD59150.1"/>
    </source>
</evidence>
<name>A0A6N7ZBN8_9PSEU</name>
<dbReference type="AlphaFoldDB" id="A0A6N7ZBN8"/>
<feature type="domain" description="Knr4/Smi1-like" evidence="1">
    <location>
        <begin position="29"/>
        <end position="158"/>
    </location>
</feature>
<dbReference type="Pfam" id="PF09346">
    <property type="entry name" value="SMI1_KNR4"/>
    <property type="match status" value="1"/>
</dbReference>
<dbReference type="RefSeq" id="WP_154761206.1">
    <property type="nucleotide sequence ID" value="NZ_WMBA01000090.1"/>
</dbReference>
<protein>
    <recommendedName>
        <fullName evidence="1">Knr4/Smi1-like domain-containing protein</fullName>
    </recommendedName>
</protein>
<dbReference type="SMART" id="SM00860">
    <property type="entry name" value="SMI1_KNR4"/>
    <property type="match status" value="1"/>
</dbReference>
<evidence type="ECO:0000259" key="1">
    <source>
        <dbReference type="SMART" id="SM00860"/>
    </source>
</evidence>
<dbReference type="SUPFAM" id="SSF160631">
    <property type="entry name" value="SMI1/KNR4-like"/>
    <property type="match status" value="1"/>
</dbReference>
<dbReference type="InterPro" id="IPR018958">
    <property type="entry name" value="Knr4/Smi1-like_dom"/>
</dbReference>
<dbReference type="InterPro" id="IPR037883">
    <property type="entry name" value="Knr4/Smi1-like_sf"/>
</dbReference>
<dbReference type="EMBL" id="WMBA01000090">
    <property type="protein sequence ID" value="MTD59150.1"/>
    <property type="molecule type" value="Genomic_DNA"/>
</dbReference>
<reference evidence="2 3" key="1">
    <citation type="submission" date="2019-11" db="EMBL/GenBank/DDBJ databases">
        <title>Draft genome of Amycolatopsis RM579.</title>
        <authorList>
            <person name="Duangmal K."/>
            <person name="Mingma R."/>
        </authorList>
    </citation>
    <scope>NUCLEOTIDE SEQUENCE [LARGE SCALE GENOMIC DNA]</scope>
    <source>
        <strain evidence="2 3">RM579</strain>
    </source>
</reference>
<accession>A0A6N7ZBN8</accession>
<gene>
    <name evidence="2" type="ORF">GKO32_34975</name>
</gene>
<dbReference type="Proteomes" id="UP000440096">
    <property type="component" value="Unassembled WGS sequence"/>
</dbReference>
<evidence type="ECO:0000313" key="3">
    <source>
        <dbReference type="Proteomes" id="UP000440096"/>
    </source>
</evidence>
<keyword evidence="3" id="KW-1185">Reference proteome</keyword>
<dbReference type="OrthoDB" id="3287229at2"/>
<sequence>MGRISSAWAVIDAWLERHAPASAQARRGPATSAEIAAAEAELGFALPPDFAESVAVHDGQPDGCDDFPYRPLLPLAGIVATRRMLMEVAADGGWLGEDGDDAWWHEQWLPIGRLDGDVELLDCRPGPGYGRLGVRPNDDVAHFEPGWGLPDFAGYLDAIATALTEGDFDGMKPHLTPEGKLCWAFPDEDEDLTPVR</sequence>
<comment type="caution">
    <text evidence="2">The sequence shown here is derived from an EMBL/GenBank/DDBJ whole genome shotgun (WGS) entry which is preliminary data.</text>
</comment>
<proteinExistence type="predicted"/>